<sequence>MKLTKKHQKALRFKGKLEKPQKEERPAKRPKDSSGDAADNGAVDGDAQVKQKPAGGEAGRGNKEKPLSRRKKEQLEKDMSTAAKTSRFITFVGNLPFKTTADELRTYLKPANPISVRLMTNRETGKSRGFAFVEFSTAEDLRHGLRFHHT</sequence>
<accession>A0ACC1KWE6</accession>
<name>A0ACC1KWE6_9FUNG</name>
<dbReference type="EMBL" id="JANBUN010001798">
    <property type="protein sequence ID" value="KAJ2796689.1"/>
    <property type="molecule type" value="Genomic_DNA"/>
</dbReference>
<protein>
    <submittedName>
        <fullName evidence="1">Uncharacterized protein</fullName>
    </submittedName>
</protein>
<evidence type="ECO:0000313" key="2">
    <source>
        <dbReference type="Proteomes" id="UP001140087"/>
    </source>
</evidence>
<evidence type="ECO:0000313" key="1">
    <source>
        <dbReference type="EMBL" id="KAJ2796689.1"/>
    </source>
</evidence>
<gene>
    <name evidence="1" type="ORF">H4R21_004616</name>
</gene>
<reference evidence="1" key="1">
    <citation type="submission" date="2022-07" db="EMBL/GenBank/DDBJ databases">
        <title>Phylogenomic reconstructions and comparative analyses of Kickxellomycotina fungi.</title>
        <authorList>
            <person name="Reynolds N.K."/>
            <person name="Stajich J.E."/>
            <person name="Barry K."/>
            <person name="Grigoriev I.V."/>
            <person name="Crous P."/>
            <person name="Smith M.E."/>
        </authorList>
    </citation>
    <scope>NUCLEOTIDE SEQUENCE</scope>
    <source>
        <strain evidence="1">BCRC 34780</strain>
    </source>
</reference>
<feature type="non-terminal residue" evidence="1">
    <location>
        <position position="150"/>
    </location>
</feature>
<proteinExistence type="predicted"/>
<keyword evidence="2" id="KW-1185">Reference proteome</keyword>
<dbReference type="Proteomes" id="UP001140087">
    <property type="component" value="Unassembled WGS sequence"/>
</dbReference>
<organism evidence="1 2">
    <name type="scientific">Coemansia helicoidea</name>
    <dbReference type="NCBI Taxonomy" id="1286919"/>
    <lineage>
        <taxon>Eukaryota</taxon>
        <taxon>Fungi</taxon>
        <taxon>Fungi incertae sedis</taxon>
        <taxon>Zoopagomycota</taxon>
        <taxon>Kickxellomycotina</taxon>
        <taxon>Kickxellomycetes</taxon>
        <taxon>Kickxellales</taxon>
        <taxon>Kickxellaceae</taxon>
        <taxon>Coemansia</taxon>
    </lineage>
</organism>
<comment type="caution">
    <text evidence="1">The sequence shown here is derived from an EMBL/GenBank/DDBJ whole genome shotgun (WGS) entry which is preliminary data.</text>
</comment>